<evidence type="ECO:0000313" key="3">
    <source>
        <dbReference type="Proteomes" id="UP001147733"/>
    </source>
</evidence>
<comment type="caution">
    <text evidence="2">The sequence shown here is derived from an EMBL/GenBank/DDBJ whole genome shotgun (WGS) entry which is preliminary data.</text>
</comment>
<dbReference type="InterPro" id="IPR046347">
    <property type="entry name" value="bZIP_sf"/>
</dbReference>
<dbReference type="SUPFAM" id="SSF57959">
    <property type="entry name" value="Leucine zipper domain"/>
    <property type="match status" value="1"/>
</dbReference>
<evidence type="ECO:0000256" key="1">
    <source>
        <dbReference type="SAM" id="MobiDB-lite"/>
    </source>
</evidence>
<dbReference type="PANTHER" id="PTHR37012:SF6">
    <property type="entry name" value="BZIP TRANSCRIPTION FACTOR"/>
    <property type="match status" value="1"/>
</dbReference>
<accession>A0A9W9PCZ6</accession>
<evidence type="ECO:0000313" key="2">
    <source>
        <dbReference type="EMBL" id="KAJ5242224.1"/>
    </source>
</evidence>
<dbReference type="Pfam" id="PF11905">
    <property type="entry name" value="DUF3425"/>
    <property type="match status" value="1"/>
</dbReference>
<dbReference type="EMBL" id="JAPQKT010000001">
    <property type="protein sequence ID" value="KAJ5242224.1"/>
    <property type="molecule type" value="Genomic_DNA"/>
</dbReference>
<dbReference type="GO" id="GO:0003700">
    <property type="term" value="F:DNA-binding transcription factor activity"/>
    <property type="evidence" value="ECO:0007669"/>
    <property type="project" value="InterPro"/>
</dbReference>
<dbReference type="CDD" id="cd14688">
    <property type="entry name" value="bZIP_YAP"/>
    <property type="match status" value="1"/>
</dbReference>
<evidence type="ECO:0008006" key="4">
    <source>
        <dbReference type="Google" id="ProtNLM"/>
    </source>
</evidence>
<reference evidence="2" key="1">
    <citation type="submission" date="2022-11" db="EMBL/GenBank/DDBJ databases">
        <authorList>
            <person name="Petersen C."/>
        </authorList>
    </citation>
    <scope>NUCLEOTIDE SEQUENCE</scope>
    <source>
        <strain evidence="2">IBT 23319</strain>
    </source>
</reference>
<feature type="region of interest" description="Disordered" evidence="1">
    <location>
        <begin position="31"/>
        <end position="56"/>
    </location>
</feature>
<dbReference type="InterPro" id="IPR021833">
    <property type="entry name" value="DUF3425"/>
</dbReference>
<dbReference type="OrthoDB" id="4161589at2759"/>
<protein>
    <recommendedName>
        <fullName evidence="4">BZIP domain-containing protein</fullName>
    </recommendedName>
</protein>
<dbReference type="Proteomes" id="UP001147733">
    <property type="component" value="Unassembled WGS sequence"/>
</dbReference>
<proteinExistence type="predicted"/>
<dbReference type="PANTHER" id="PTHR37012">
    <property type="entry name" value="B-ZIP TRANSCRIPTION FACTOR (EUROFUNG)-RELATED"/>
    <property type="match status" value="1"/>
</dbReference>
<dbReference type="AlphaFoldDB" id="A0A9W9PCZ6"/>
<feature type="compositionally biased region" description="Basic and acidic residues" evidence="1">
    <location>
        <begin position="47"/>
        <end position="56"/>
    </location>
</feature>
<organism evidence="2 3">
    <name type="scientific">Penicillium citrinum</name>
    <dbReference type="NCBI Taxonomy" id="5077"/>
    <lineage>
        <taxon>Eukaryota</taxon>
        <taxon>Fungi</taxon>
        <taxon>Dikarya</taxon>
        <taxon>Ascomycota</taxon>
        <taxon>Pezizomycotina</taxon>
        <taxon>Eurotiomycetes</taxon>
        <taxon>Eurotiomycetidae</taxon>
        <taxon>Eurotiales</taxon>
        <taxon>Aspergillaceae</taxon>
        <taxon>Penicillium</taxon>
    </lineage>
</organism>
<dbReference type="RefSeq" id="XP_056505228.1">
    <property type="nucleotide sequence ID" value="XM_056639471.1"/>
</dbReference>
<dbReference type="GeneID" id="81378638"/>
<reference evidence="2" key="2">
    <citation type="journal article" date="2023" name="IMA Fungus">
        <title>Comparative genomic study of the Penicillium genus elucidates a diverse pangenome and 15 lateral gene transfer events.</title>
        <authorList>
            <person name="Petersen C."/>
            <person name="Sorensen T."/>
            <person name="Nielsen M.R."/>
            <person name="Sondergaard T.E."/>
            <person name="Sorensen J.L."/>
            <person name="Fitzpatrick D.A."/>
            <person name="Frisvad J.C."/>
            <person name="Nielsen K.L."/>
        </authorList>
    </citation>
    <scope>NUCLEOTIDE SEQUENCE</scope>
    <source>
        <strain evidence="2">IBT 23319</strain>
    </source>
</reference>
<name>A0A9W9PCZ6_PENCI</name>
<gene>
    <name evidence="2" type="ORF">N7469_000551</name>
</gene>
<sequence>MHGIFIFHLFATSLPKQYAKALSQDYKDARRYNASPNSTGRKRLRDRKAQQTLRDKRERRIRGLEEKIALCERHHGNTGVHYVKNLRSQNEKLRMGLESLRNILHSLDDDAWSTPKERCRQHRGTGATGIYSAASPLFSADTEGLTCYACMVPDSDERNHHYPLLSWLSRPDLINTCPYQPPPLALPYGTRRNWLAVEIHRSIRLRAIRDSECLAIGWLAYNYSKWRVSPSAGFFARLTTTTFQQPTLPQLQHGHPVGIDLLTWPQLR</sequence>
<dbReference type="Gene3D" id="1.20.5.170">
    <property type="match status" value="1"/>
</dbReference>
<keyword evidence="3" id="KW-1185">Reference proteome</keyword>